<dbReference type="AlphaFoldDB" id="A0A0F9MQX1"/>
<sequence length="45" mass="4787">MGYAVNSAETSSHDPAQLTKAGELADGQYSERALRNPPSLQALKL</sequence>
<evidence type="ECO:0000256" key="1">
    <source>
        <dbReference type="SAM" id="MobiDB-lite"/>
    </source>
</evidence>
<protein>
    <submittedName>
        <fullName evidence="2">Uncharacterized protein</fullName>
    </submittedName>
</protein>
<reference evidence="2" key="1">
    <citation type="journal article" date="2015" name="Nature">
        <title>Complex archaea that bridge the gap between prokaryotes and eukaryotes.</title>
        <authorList>
            <person name="Spang A."/>
            <person name="Saw J.H."/>
            <person name="Jorgensen S.L."/>
            <person name="Zaremba-Niedzwiedzka K."/>
            <person name="Martijn J."/>
            <person name="Lind A.E."/>
            <person name="van Eijk R."/>
            <person name="Schleper C."/>
            <person name="Guy L."/>
            <person name="Ettema T.J."/>
        </authorList>
    </citation>
    <scope>NUCLEOTIDE SEQUENCE</scope>
</reference>
<dbReference type="EMBL" id="LAZR01008382">
    <property type="protein sequence ID" value="KKM79120.1"/>
    <property type="molecule type" value="Genomic_DNA"/>
</dbReference>
<comment type="caution">
    <text evidence="2">The sequence shown here is derived from an EMBL/GenBank/DDBJ whole genome shotgun (WGS) entry which is preliminary data.</text>
</comment>
<accession>A0A0F9MQX1</accession>
<evidence type="ECO:0000313" key="2">
    <source>
        <dbReference type="EMBL" id="KKM79120.1"/>
    </source>
</evidence>
<feature type="non-terminal residue" evidence="2">
    <location>
        <position position="45"/>
    </location>
</feature>
<proteinExistence type="predicted"/>
<organism evidence="2">
    <name type="scientific">marine sediment metagenome</name>
    <dbReference type="NCBI Taxonomy" id="412755"/>
    <lineage>
        <taxon>unclassified sequences</taxon>
        <taxon>metagenomes</taxon>
        <taxon>ecological metagenomes</taxon>
    </lineage>
</organism>
<name>A0A0F9MQX1_9ZZZZ</name>
<gene>
    <name evidence="2" type="ORF">LCGC14_1353170</name>
</gene>
<feature type="region of interest" description="Disordered" evidence="1">
    <location>
        <begin position="1"/>
        <end position="45"/>
    </location>
</feature>